<organism evidence="7 8">
    <name type="scientific">Paspalum notatum var. saurae</name>
    <dbReference type="NCBI Taxonomy" id="547442"/>
    <lineage>
        <taxon>Eukaryota</taxon>
        <taxon>Viridiplantae</taxon>
        <taxon>Streptophyta</taxon>
        <taxon>Embryophyta</taxon>
        <taxon>Tracheophyta</taxon>
        <taxon>Spermatophyta</taxon>
        <taxon>Magnoliopsida</taxon>
        <taxon>Liliopsida</taxon>
        <taxon>Poales</taxon>
        <taxon>Poaceae</taxon>
        <taxon>PACMAD clade</taxon>
        <taxon>Panicoideae</taxon>
        <taxon>Andropogonodae</taxon>
        <taxon>Paspaleae</taxon>
        <taxon>Paspalinae</taxon>
        <taxon>Paspalum</taxon>
    </lineage>
</organism>
<reference evidence="7 8" key="1">
    <citation type="submission" date="2024-02" db="EMBL/GenBank/DDBJ databases">
        <title>High-quality chromosome-scale genome assembly of Pensacola bahiagrass (Paspalum notatum Flugge var. saurae).</title>
        <authorList>
            <person name="Vega J.M."/>
            <person name="Podio M."/>
            <person name="Orjuela J."/>
            <person name="Siena L.A."/>
            <person name="Pessino S.C."/>
            <person name="Combes M.C."/>
            <person name="Mariac C."/>
            <person name="Albertini E."/>
            <person name="Pupilli F."/>
            <person name="Ortiz J.P.A."/>
            <person name="Leblanc O."/>
        </authorList>
    </citation>
    <scope>NUCLEOTIDE SEQUENCE [LARGE SCALE GENOMIC DNA]</scope>
    <source>
        <strain evidence="7">R1</strain>
        <tissue evidence="7">Leaf</tissue>
    </source>
</reference>
<dbReference type="AlphaFoldDB" id="A0AAQ3UQF8"/>
<feature type="compositionally biased region" description="Basic residues" evidence="5">
    <location>
        <begin position="610"/>
        <end position="619"/>
    </location>
</feature>
<evidence type="ECO:0000256" key="4">
    <source>
        <dbReference type="PROSITE-ProRule" id="PRU00325"/>
    </source>
</evidence>
<feature type="compositionally biased region" description="Basic residues" evidence="5">
    <location>
        <begin position="768"/>
        <end position="777"/>
    </location>
</feature>
<dbReference type="Pfam" id="PF04434">
    <property type="entry name" value="SWIM"/>
    <property type="match status" value="1"/>
</dbReference>
<feature type="compositionally biased region" description="Low complexity" evidence="5">
    <location>
        <begin position="674"/>
        <end position="686"/>
    </location>
</feature>
<proteinExistence type="predicted"/>
<feature type="region of interest" description="Disordered" evidence="5">
    <location>
        <begin position="610"/>
        <end position="632"/>
    </location>
</feature>
<keyword evidence="8" id="KW-1185">Reference proteome</keyword>
<feature type="domain" description="SWIM-type" evidence="6">
    <location>
        <begin position="526"/>
        <end position="558"/>
    </location>
</feature>
<evidence type="ECO:0000256" key="2">
    <source>
        <dbReference type="ARBA" id="ARBA00022771"/>
    </source>
</evidence>
<feature type="region of interest" description="Disordered" evidence="5">
    <location>
        <begin position="749"/>
        <end position="820"/>
    </location>
</feature>
<dbReference type="InterPro" id="IPR018289">
    <property type="entry name" value="MULE_transposase_dom"/>
</dbReference>
<feature type="compositionally biased region" description="Polar residues" evidence="5">
    <location>
        <begin position="687"/>
        <end position="698"/>
    </location>
</feature>
<protein>
    <recommendedName>
        <fullName evidence="6">SWIM-type domain-containing protein</fullName>
    </recommendedName>
</protein>
<dbReference type="GO" id="GO:0008270">
    <property type="term" value="F:zinc ion binding"/>
    <property type="evidence" value="ECO:0007669"/>
    <property type="project" value="UniProtKB-KW"/>
</dbReference>
<dbReference type="InterPro" id="IPR006564">
    <property type="entry name" value="Znf_PMZ"/>
</dbReference>
<keyword evidence="1" id="KW-0479">Metal-binding</keyword>
<accession>A0AAQ3UQF8</accession>
<dbReference type="Pfam" id="PF10551">
    <property type="entry name" value="MULE"/>
    <property type="match status" value="1"/>
</dbReference>
<keyword evidence="3" id="KW-0862">Zinc</keyword>
<name>A0AAQ3UQF8_PASNO</name>
<evidence type="ECO:0000256" key="3">
    <source>
        <dbReference type="ARBA" id="ARBA00022833"/>
    </source>
</evidence>
<feature type="compositionally biased region" description="Polar residues" evidence="5">
    <location>
        <begin position="801"/>
        <end position="812"/>
    </location>
</feature>
<evidence type="ECO:0000256" key="5">
    <source>
        <dbReference type="SAM" id="MobiDB-lite"/>
    </source>
</evidence>
<dbReference type="EMBL" id="CP144754">
    <property type="protein sequence ID" value="WVZ96316.1"/>
    <property type="molecule type" value="Genomic_DNA"/>
</dbReference>
<feature type="compositionally biased region" description="Basic and acidic residues" evidence="5">
    <location>
        <begin position="752"/>
        <end position="767"/>
    </location>
</feature>
<keyword evidence="2 4" id="KW-0863">Zinc-finger</keyword>
<feature type="region of interest" description="Disordered" evidence="5">
    <location>
        <begin position="656"/>
        <end position="698"/>
    </location>
</feature>
<feature type="compositionally biased region" description="Basic and acidic residues" evidence="5">
    <location>
        <begin position="778"/>
        <end position="791"/>
    </location>
</feature>
<dbReference type="InterPro" id="IPR007527">
    <property type="entry name" value="Znf_SWIM"/>
</dbReference>
<gene>
    <name evidence="7" type="ORF">U9M48_041971</name>
</gene>
<dbReference type="Proteomes" id="UP001341281">
    <property type="component" value="Chromosome 10"/>
</dbReference>
<dbReference type="PANTHER" id="PTHR31973">
    <property type="entry name" value="POLYPROTEIN, PUTATIVE-RELATED"/>
    <property type="match status" value="1"/>
</dbReference>
<evidence type="ECO:0000256" key="1">
    <source>
        <dbReference type="ARBA" id="ARBA00022723"/>
    </source>
</evidence>
<dbReference type="SMART" id="SM00575">
    <property type="entry name" value="ZnF_PMZ"/>
    <property type="match status" value="1"/>
</dbReference>
<evidence type="ECO:0000313" key="7">
    <source>
        <dbReference type="EMBL" id="WVZ96316.1"/>
    </source>
</evidence>
<sequence>MDPKTSFFLEMRLFGNNSRPDCSWYSCSTVVDSDTTNFKDFVDDILRTYPCVPTEVVKIYYFCEQSNSHTEVTTDQELVDLFDKHEDTKFIRLSVGYFDASKPVVPIPDWGSTNPEPSEPASETITVVPGIGTLSLTSEPNQSADNASHPAVDEEVDTYLINPFPEFEHVGIDEEGLYSDDDNADKADSGHTAVPNLKDVSGGFMLQRCKTMYQFSTRRSGKVKQATKFWVAEKVKDWLMDDDELGPKELQRRIKDEHKVVVSYKRIFYGKELAMQQLHGDWHDSFNNPPYLAIDSTFLTGKFKGQLAVDCAVDGHNWLYPVAFGVFDLETIENWSWFMERLKDAIGIPPGLAICTDAGQSVHRECMVHLVSNFKKRYRGKVFDDNLWPAAYAYNPYYFQKHWKAMADAKPAAVKYLRDNHTKLWTRSQFNTLCKVDYVTNNLAESCNNWVKGHKGMHLDSLLDMLRKLMLKFNKRRKIAQKMEGKILDHIVKHLKERSRNLNMDVEFGSPDIGEVSWRGGSGYRYAVNLKERTCTCREWQISGKPCLHAIAMITSIRNEKLEDFVDMYYSVEKFRAAYAGLIPALPDKSQWPKSSHDFFLYPPLLKPVAGRRKTQRHKGSAEGGSGRKGKHKCPICKNLGHHWYTCKKGDPNDIAEMLATRGPPKPRKRKATTETSTAAGSAASTPTPNQPLSMTFPPETSTELAIVPAKKRKKTIPTSYSGSLMLSGSGSNQVSAIPLSVAFPTSEVESEQQKAAKEKKASEKNPKATKAKKAAKRANEKKPKETDQVPRDSPAMCTRSKGTAESPTMSTRSKRKLQI</sequence>
<evidence type="ECO:0000259" key="6">
    <source>
        <dbReference type="PROSITE" id="PS50966"/>
    </source>
</evidence>
<dbReference type="PANTHER" id="PTHR31973:SF187">
    <property type="entry name" value="MUTATOR TRANSPOSASE MUDRA PROTEIN"/>
    <property type="match status" value="1"/>
</dbReference>
<evidence type="ECO:0000313" key="8">
    <source>
        <dbReference type="Proteomes" id="UP001341281"/>
    </source>
</evidence>
<dbReference type="PROSITE" id="PS50966">
    <property type="entry name" value="ZF_SWIM"/>
    <property type="match status" value="1"/>
</dbReference>